<evidence type="ECO:0000256" key="7">
    <source>
        <dbReference type="ARBA" id="ARBA00022490"/>
    </source>
</evidence>
<dbReference type="GO" id="GO:0005576">
    <property type="term" value="C:extracellular region"/>
    <property type="evidence" value="ECO:0007669"/>
    <property type="project" value="UniProtKB-SubCell"/>
</dbReference>
<dbReference type="InterPro" id="IPR019954">
    <property type="entry name" value="Ubiquitin_CS"/>
</dbReference>
<evidence type="ECO:0000259" key="24">
    <source>
        <dbReference type="PROSITE" id="PS50053"/>
    </source>
</evidence>
<feature type="region of interest" description="Disordered" evidence="23">
    <location>
        <begin position="457"/>
        <end position="490"/>
    </location>
</feature>
<organism evidence="25 26">
    <name type="scientific">Oncorhynchus mykiss</name>
    <name type="common">Rainbow trout</name>
    <name type="synonym">Salmo gairdneri</name>
    <dbReference type="NCBI Taxonomy" id="8022"/>
    <lineage>
        <taxon>Eukaryota</taxon>
        <taxon>Metazoa</taxon>
        <taxon>Chordata</taxon>
        <taxon>Craniata</taxon>
        <taxon>Vertebrata</taxon>
        <taxon>Euteleostomi</taxon>
        <taxon>Actinopterygii</taxon>
        <taxon>Neopterygii</taxon>
        <taxon>Teleostei</taxon>
        <taxon>Protacanthopterygii</taxon>
        <taxon>Salmoniformes</taxon>
        <taxon>Salmonidae</taxon>
        <taxon>Salmoninae</taxon>
        <taxon>Oncorhynchus</taxon>
    </lineage>
</organism>
<dbReference type="GO" id="GO:0006325">
    <property type="term" value="P:chromatin organization"/>
    <property type="evidence" value="ECO:0007669"/>
    <property type="project" value="UniProtKB-KW"/>
</dbReference>
<dbReference type="GO" id="GO:0051787">
    <property type="term" value="F:misfolded protein binding"/>
    <property type="evidence" value="ECO:0007669"/>
    <property type="project" value="TreeGrafter"/>
</dbReference>
<gene>
    <name evidence="25" type="primary">LOC110496455</name>
</gene>
<dbReference type="Ensembl" id="ENSOMYT00000166914.1">
    <property type="protein sequence ID" value="ENSOMYP00000110222.1"/>
    <property type="gene ID" value="ENSOMYG00000034772.2"/>
</dbReference>
<feature type="compositionally biased region" description="Pro residues" evidence="23">
    <location>
        <begin position="558"/>
        <end position="572"/>
    </location>
</feature>
<dbReference type="FunFam" id="3.10.20.90:FF:000041">
    <property type="entry name" value="large proline-rich protein BAG6 isoform X1"/>
    <property type="match status" value="1"/>
</dbReference>
<feature type="region of interest" description="Disordered" evidence="23">
    <location>
        <begin position="357"/>
        <end position="393"/>
    </location>
</feature>
<evidence type="ECO:0000256" key="3">
    <source>
        <dbReference type="ARBA" id="ARBA00004514"/>
    </source>
</evidence>
<protein>
    <recommendedName>
        <fullName evidence="5">Large proline-rich protein BAG6</fullName>
    </recommendedName>
    <alternativeName>
        <fullName evidence="20">BCL2-associated athanogene 6</fullName>
    </alternativeName>
    <alternativeName>
        <fullName evidence="19">HLA-B-associated transcript 3</fullName>
    </alternativeName>
</protein>
<evidence type="ECO:0000256" key="2">
    <source>
        <dbReference type="ARBA" id="ARBA00004123"/>
    </source>
</evidence>
<keyword evidence="16" id="KW-0007">Acetylation</keyword>
<evidence type="ECO:0000256" key="17">
    <source>
        <dbReference type="ARBA" id="ARBA00023186"/>
    </source>
</evidence>
<keyword evidence="13" id="KW-0156">Chromatin regulator</keyword>
<keyword evidence="17" id="KW-0143">Chaperone</keyword>
<evidence type="ECO:0000256" key="14">
    <source>
        <dbReference type="ARBA" id="ARBA00022859"/>
    </source>
</evidence>
<keyword evidence="18" id="KW-0539">Nucleus</keyword>
<dbReference type="CDD" id="cd01809">
    <property type="entry name" value="Ubl_BAG6"/>
    <property type="match status" value="1"/>
</dbReference>
<keyword evidence="11" id="KW-0677">Repeat</keyword>
<sequence>CIYLSSTIEVTVKTLDSRSRSYTVRRELTLKRFKEHISASVDIPVEKQRLIYQGRVLQDERTLNDYNVADKVIHLVERAPPQTSQSAGGRGRVSSGGTEGGATSSSQGGPQDRNGNSYVMLGTFNLPRNGSIDMHINVDQSVQSEPRMRLQLAENLLRETQSLLHRLEVVTTRILSYGHLPSCSTTSPCHLLHPDRGTTPLRAQVSAQKENPVQVQSKRSPLLCLLNTQLSLSHPSPAELVEVLSEVRRVEERLGPFIERTNSILGAATSADYINNTQEREEDLHVLNLVGEALRLLGNTLVALSDLRCNLATPPPRHLHVVRPMSHYGSPVLLQGGMPHHRNLGTTVTMTSNGRQAAEGLAQPSQAPGPPESQALPPQPNSANQQPGQGQGAPHVIRITHQTIEPVVMMQMNLDGEGGDIFNFILRLVSCHARTVSHAHQIINALVFFPVLPGDQTSTSSSLSTSSNPVPPLPSGETTSGQTTTSVGQPSAGVAEANLAQFLGSLLGGAGGPGAPGAGANPQITVTVPGVPGFFHGMSEFTQANQPVFSRPTTSPGQEPPPGQGTPAPPQVAPGGVGDPSLSPELFTGIVQGVLSTMMGAPQGNGESIAQFIHRLSQTTNLFTPGSGDAVGFFGDLLSLVGHSFSMVDMVLLLHGNAQPISRIQPQLTDFFNQHYLQGPEPTDANINAASEDLINGLEEYITESFATVTVREGVDIIQTNIAFLRQQFTCMATHILRCTDHMFGHRLLLLCTQGLFECLALNLYCLRGEQGALTQVLNHHIRRMSAEVNPSLVNWLTSIMTMRLHVILEHNPVTEDHIQHYVIHTWRAGPEAMVSSGDRQEVGASPEVTTPSRRASSGEIGRAVAMAAGGREESVGDVEPWAAAVPPEWVPIIRHDMLSQRKITQPPLSDAYHHGMPAKRRKTHQGEGPQLSLSVAVSRAARATGAIPVTSPDSLQGELEEPELQDAYQEQVMSDIKERVRGDQDFSSQCFPNTHRAFSLDDS</sequence>
<evidence type="ECO:0000256" key="1">
    <source>
        <dbReference type="ARBA" id="ARBA00002067"/>
    </source>
</evidence>
<keyword evidence="12" id="KW-0221">Differentiation</keyword>
<dbReference type="InterPro" id="IPR021925">
    <property type="entry name" value="BAG6"/>
</dbReference>
<evidence type="ECO:0000256" key="13">
    <source>
        <dbReference type="ARBA" id="ARBA00022853"/>
    </source>
</evidence>
<dbReference type="Pfam" id="PF20960">
    <property type="entry name" value="Bag6_BAGS"/>
    <property type="match status" value="1"/>
</dbReference>
<feature type="domain" description="Ubiquitin-like" evidence="24">
    <location>
        <begin position="8"/>
        <end position="70"/>
    </location>
</feature>
<evidence type="ECO:0000256" key="15">
    <source>
        <dbReference type="ARBA" id="ARBA00022871"/>
    </source>
</evidence>
<evidence type="ECO:0000256" key="5">
    <source>
        <dbReference type="ARBA" id="ARBA00021614"/>
    </source>
</evidence>
<evidence type="ECO:0000256" key="21">
    <source>
        <dbReference type="ARBA" id="ARBA00046003"/>
    </source>
</evidence>
<keyword evidence="7" id="KW-0963">Cytoplasm</keyword>
<evidence type="ECO:0000256" key="4">
    <source>
        <dbReference type="ARBA" id="ARBA00004550"/>
    </source>
</evidence>
<dbReference type="Proteomes" id="UP000694395">
    <property type="component" value="Chromosome 18"/>
</dbReference>
<evidence type="ECO:0000256" key="8">
    <source>
        <dbReference type="ARBA" id="ARBA00022525"/>
    </source>
</evidence>
<dbReference type="AlphaFoldDB" id="A0A8K9WMC5"/>
<keyword evidence="6" id="KW-0813">Transport</keyword>
<evidence type="ECO:0000256" key="11">
    <source>
        <dbReference type="ARBA" id="ARBA00022737"/>
    </source>
</evidence>
<feature type="compositionally biased region" description="Low complexity" evidence="23">
    <location>
        <begin position="457"/>
        <end position="468"/>
    </location>
</feature>
<evidence type="ECO:0000256" key="6">
    <source>
        <dbReference type="ARBA" id="ARBA00022448"/>
    </source>
</evidence>
<dbReference type="GO" id="GO:0007283">
    <property type="term" value="P:spermatogenesis"/>
    <property type="evidence" value="ECO:0007669"/>
    <property type="project" value="UniProtKB-KW"/>
</dbReference>
<accession>A0A8K9WMC5</accession>
<reference evidence="25" key="3">
    <citation type="submission" date="2025-09" db="UniProtKB">
        <authorList>
            <consortium name="Ensembl"/>
        </authorList>
    </citation>
    <scope>IDENTIFICATION</scope>
</reference>
<dbReference type="GO" id="GO:0006915">
    <property type="term" value="P:apoptotic process"/>
    <property type="evidence" value="ECO:0007669"/>
    <property type="project" value="UniProtKB-KW"/>
</dbReference>
<dbReference type="InterPro" id="IPR000626">
    <property type="entry name" value="Ubiquitin-like_dom"/>
</dbReference>
<evidence type="ECO:0000256" key="10">
    <source>
        <dbReference type="ARBA" id="ARBA00022703"/>
    </source>
</evidence>
<comment type="subcellular location">
    <subcellularLocation>
        <location evidence="3">Cytoplasm</location>
        <location evidence="3">Cytosol</location>
    </subcellularLocation>
    <subcellularLocation>
        <location evidence="2">Nucleus</location>
    </subcellularLocation>
    <subcellularLocation>
        <location evidence="4">Secreted</location>
        <location evidence="4">Extracellular exosome</location>
    </subcellularLocation>
</comment>
<evidence type="ECO:0000256" key="16">
    <source>
        <dbReference type="ARBA" id="ARBA00022990"/>
    </source>
</evidence>
<dbReference type="PROSITE" id="PS50053">
    <property type="entry name" value="UBIQUITIN_2"/>
    <property type="match status" value="1"/>
</dbReference>
<dbReference type="SMART" id="SM00213">
    <property type="entry name" value="UBQ"/>
    <property type="match status" value="1"/>
</dbReference>
<dbReference type="PANTHER" id="PTHR15204">
    <property type="entry name" value="LARGE PROLINE-RICH PROTEIN BAG6"/>
    <property type="match status" value="1"/>
</dbReference>
<dbReference type="GO" id="GO:0071818">
    <property type="term" value="C:BAT3 complex"/>
    <property type="evidence" value="ECO:0007669"/>
    <property type="project" value="TreeGrafter"/>
</dbReference>
<feature type="compositionally biased region" description="Low complexity" evidence="23">
    <location>
        <begin position="475"/>
        <end position="488"/>
    </location>
</feature>
<dbReference type="GO" id="GO:0031593">
    <property type="term" value="F:polyubiquitin modification-dependent protein binding"/>
    <property type="evidence" value="ECO:0007669"/>
    <property type="project" value="TreeGrafter"/>
</dbReference>
<feature type="compositionally biased region" description="Low complexity" evidence="23">
    <location>
        <begin position="84"/>
        <end position="109"/>
    </location>
</feature>
<dbReference type="GO" id="GO:0002376">
    <property type="term" value="P:immune system process"/>
    <property type="evidence" value="ECO:0007669"/>
    <property type="project" value="UniProtKB-KW"/>
</dbReference>
<keyword evidence="10" id="KW-0053">Apoptosis</keyword>
<keyword evidence="9" id="KW-0597">Phosphoprotein</keyword>
<evidence type="ECO:0000256" key="23">
    <source>
        <dbReference type="SAM" id="MobiDB-lite"/>
    </source>
</evidence>
<keyword evidence="26" id="KW-1185">Reference proteome</keyword>
<keyword evidence="14" id="KW-0391">Immunity</keyword>
<feature type="region of interest" description="Disordered" evidence="23">
    <location>
        <begin position="981"/>
        <end position="1004"/>
    </location>
</feature>
<dbReference type="GeneTree" id="ENSGT00390000016199"/>
<dbReference type="PANTHER" id="PTHR15204:SF0">
    <property type="entry name" value="LARGE PROLINE-RICH PROTEIN BAG6"/>
    <property type="match status" value="1"/>
</dbReference>
<dbReference type="Gene3D" id="3.10.20.90">
    <property type="entry name" value="Phosphatidylinositol 3-kinase Catalytic Subunit, Chain A, domain 1"/>
    <property type="match status" value="1"/>
</dbReference>
<dbReference type="SUPFAM" id="SSF54236">
    <property type="entry name" value="Ubiquitin-like"/>
    <property type="match status" value="1"/>
</dbReference>
<evidence type="ECO:0000313" key="25">
    <source>
        <dbReference type="Ensembl" id="ENSOMYP00000110222.1"/>
    </source>
</evidence>
<comment type="subunit">
    <text evidence="22">Component of the BAG6/BAT3 complex, also named BAT3 complex, at least composed of BAG6, UBL4A and GET4/TRC35. Interacts with GET4; the interaction is direct and localizes BAG6 in the cytosol. Interacts with UBL4A; the interaction is direct and required for UBL4A protein stability. Interacts with AIFM1. Interacts with HSPA2. Interacts with CTCFL. Interacts with p300/EP300. Interacts (via ubiquitin-like domain) with RNF126; required for BAG6-dependent ubiquitination of proteins mislocalized to the cytosol. Interacts (via ubiquitin-like domain) with SGTA; SGTA competes with RNF126 by binding the same region of BAG6, thereby promoting deubiquitination of BAG6-target proteins and rescuing them from degradation. Interacts with ricin A chain. Interacts with VCP and AMFR; both form the VCP/p97-AMFR/gp78 complex. Interacts with SYVN1. Interacts with USP13; the interaction is direct and may mediate UBL4A deubiquitination. Interacts with ZFAND2B. Interacts with KPNA2. Interacts with UBQLN4.</text>
</comment>
<comment type="function">
    <text evidence="21">Involved in DNA damage-induced apoptosis: following DNA damage, accumulates in the nucleus and forms a complex with p300/EP300, enhancing p300/EP300-mediated p53/TP53 acetylation leading to increase p53/TP53 transcriptional activity. When nuclear, may also act as a component of some chromatin regulator complex that regulates histone 3 'Lys-4' dimethylation (H3K4me2).</text>
</comment>
<comment type="function">
    <text evidence="1">Released extracellularly via exosomes, it is a ligand of the natural killer/NK cells receptor NCR3 and stimulates NK cells cytotoxicity. It may thereby trigger NK cells cytotoxicity against neighboring tumor cells and immature myeloid dendritic cells (DC).</text>
</comment>
<evidence type="ECO:0000256" key="12">
    <source>
        <dbReference type="ARBA" id="ARBA00022782"/>
    </source>
</evidence>
<dbReference type="PROSITE" id="PS00299">
    <property type="entry name" value="UBIQUITIN_1"/>
    <property type="match status" value="1"/>
</dbReference>
<keyword evidence="15" id="KW-0744">Spermatogenesis</keyword>
<evidence type="ECO:0000313" key="26">
    <source>
        <dbReference type="Proteomes" id="UP000694395"/>
    </source>
</evidence>
<evidence type="ECO:0000256" key="22">
    <source>
        <dbReference type="ARBA" id="ARBA00046936"/>
    </source>
</evidence>
<dbReference type="Pfam" id="PF12057">
    <property type="entry name" value="BAG6"/>
    <property type="match status" value="1"/>
</dbReference>
<dbReference type="GO" id="GO:0030154">
    <property type="term" value="P:cell differentiation"/>
    <property type="evidence" value="ECO:0007669"/>
    <property type="project" value="UniProtKB-KW"/>
</dbReference>
<evidence type="ECO:0000256" key="19">
    <source>
        <dbReference type="ARBA" id="ARBA00029739"/>
    </source>
</evidence>
<dbReference type="InterPro" id="IPR048926">
    <property type="entry name" value="Bag6_BAGS"/>
</dbReference>
<dbReference type="GO" id="GO:0005634">
    <property type="term" value="C:nucleus"/>
    <property type="evidence" value="ECO:0007669"/>
    <property type="project" value="UniProtKB-SubCell"/>
</dbReference>
<proteinExistence type="predicted"/>
<reference evidence="25" key="1">
    <citation type="submission" date="2020-07" db="EMBL/GenBank/DDBJ databases">
        <title>A long reads based de novo assembly of the rainbow trout Arlee double haploid line genome.</title>
        <authorList>
            <person name="Gao G."/>
            <person name="Palti Y."/>
        </authorList>
    </citation>
    <scope>NUCLEOTIDE SEQUENCE [LARGE SCALE GENOMIC DNA]</scope>
</reference>
<feature type="compositionally biased region" description="Low complexity" evidence="23">
    <location>
        <begin position="381"/>
        <end position="393"/>
    </location>
</feature>
<evidence type="ECO:0000256" key="20">
    <source>
        <dbReference type="ARBA" id="ARBA00030033"/>
    </source>
</evidence>
<reference evidence="25" key="2">
    <citation type="submission" date="2025-08" db="UniProtKB">
        <authorList>
            <consortium name="Ensembl"/>
        </authorList>
    </citation>
    <scope>IDENTIFICATION</scope>
</reference>
<feature type="region of interest" description="Disordered" evidence="23">
    <location>
        <begin position="547"/>
        <end position="581"/>
    </location>
</feature>
<evidence type="ECO:0000256" key="18">
    <source>
        <dbReference type="ARBA" id="ARBA00023242"/>
    </source>
</evidence>
<feature type="region of interest" description="Disordered" evidence="23">
    <location>
        <begin position="77"/>
        <end position="121"/>
    </location>
</feature>
<keyword evidence="8" id="KW-0964">Secreted</keyword>
<dbReference type="GO" id="GO:0036503">
    <property type="term" value="P:ERAD pathway"/>
    <property type="evidence" value="ECO:0007669"/>
    <property type="project" value="TreeGrafter"/>
</dbReference>
<feature type="region of interest" description="Disordered" evidence="23">
    <location>
        <begin position="835"/>
        <end position="860"/>
    </location>
</feature>
<evidence type="ECO:0000256" key="9">
    <source>
        <dbReference type="ARBA" id="ARBA00022553"/>
    </source>
</evidence>
<dbReference type="Pfam" id="PF00240">
    <property type="entry name" value="ubiquitin"/>
    <property type="match status" value="1"/>
</dbReference>
<name>A0A8K9WMC5_ONCMY</name>
<dbReference type="InterPro" id="IPR029071">
    <property type="entry name" value="Ubiquitin-like_domsf"/>
</dbReference>